<proteinExistence type="inferred from homology"/>
<dbReference type="InterPro" id="IPR050425">
    <property type="entry name" value="NAD(P)_dehydrat-like"/>
</dbReference>
<organism evidence="4 5">
    <name type="scientific">Hyunsoonleella rubra</name>
    <dbReference type="NCBI Taxonomy" id="1737062"/>
    <lineage>
        <taxon>Bacteria</taxon>
        <taxon>Pseudomonadati</taxon>
        <taxon>Bacteroidota</taxon>
        <taxon>Flavobacteriia</taxon>
        <taxon>Flavobacteriales</taxon>
        <taxon>Flavobacteriaceae</taxon>
    </lineage>
</organism>
<reference evidence="5" key="1">
    <citation type="journal article" date="2019" name="Int. J. Syst. Evol. Microbiol.">
        <title>The Global Catalogue of Microorganisms (GCM) 10K type strain sequencing project: providing services to taxonomists for standard genome sequencing and annotation.</title>
        <authorList>
            <consortium name="The Broad Institute Genomics Platform"/>
            <consortium name="The Broad Institute Genome Sequencing Center for Infectious Disease"/>
            <person name="Wu L."/>
            <person name="Ma J."/>
        </authorList>
    </citation>
    <scope>NUCLEOTIDE SEQUENCE [LARGE SCALE GENOMIC DNA]</scope>
    <source>
        <strain evidence="5">KCTC 42398</strain>
    </source>
</reference>
<name>A0ABW5TC35_9FLAO</name>
<evidence type="ECO:0000313" key="5">
    <source>
        <dbReference type="Proteomes" id="UP001597476"/>
    </source>
</evidence>
<comment type="caution">
    <text evidence="4">The sequence shown here is derived from an EMBL/GenBank/DDBJ whole genome shotgun (WGS) entry which is preliminary data.</text>
</comment>
<comment type="similarity">
    <text evidence="2">Belongs to the NAD(P)-dependent epimerase/dehydratase family. Dihydroflavonol-4-reductase subfamily.</text>
</comment>
<feature type="domain" description="NAD-dependent epimerase/dehydratase" evidence="3">
    <location>
        <begin position="6"/>
        <end position="230"/>
    </location>
</feature>
<evidence type="ECO:0000259" key="3">
    <source>
        <dbReference type="Pfam" id="PF01370"/>
    </source>
</evidence>
<dbReference type="RefSeq" id="WP_380292158.1">
    <property type="nucleotide sequence ID" value="NZ_JBHULY010000026.1"/>
</dbReference>
<dbReference type="SUPFAM" id="SSF51735">
    <property type="entry name" value="NAD(P)-binding Rossmann-fold domains"/>
    <property type="match status" value="1"/>
</dbReference>
<keyword evidence="5" id="KW-1185">Reference proteome</keyword>
<evidence type="ECO:0000313" key="4">
    <source>
        <dbReference type="EMBL" id="MFD2726838.1"/>
    </source>
</evidence>
<protein>
    <submittedName>
        <fullName evidence="4">NAD-dependent epimerase/dehydratase family protein</fullName>
    </submittedName>
</protein>
<evidence type="ECO:0000256" key="1">
    <source>
        <dbReference type="ARBA" id="ARBA00023002"/>
    </source>
</evidence>
<dbReference type="Proteomes" id="UP001597476">
    <property type="component" value="Unassembled WGS sequence"/>
</dbReference>
<sequence length="329" mass="37286">MEYNKVIVTGANGLLGVNTVIELLESGYNVTGFLRKSDRFVDINHKNLKLFEGDITNIDALNKAFLNIDVVIHTAALTDQNLLSYENYRKINVEGVKYVLEACKKNKVKKLIYVSTANQFGYGDLKSPGNENTQMKYPFTSSFYCQSKTEATDYLLSQKEEMDVVIVNPTFMIGAFGTKPSSGKIVLEGMKKRVVLCPSGGKNFVNVRDVSKGILNAMKYGKSGECYLLGNENLSYSDFFIKLRSFTKRKFVIVPMPDALLRWLGLMGDVLRYFRISTPLSSVNIKLLLTNNFFSNEKSKRELKLKYNPIDTGIKESCEWFYAQPKNKF</sequence>
<dbReference type="PANTHER" id="PTHR10366">
    <property type="entry name" value="NAD DEPENDENT EPIMERASE/DEHYDRATASE"/>
    <property type="match status" value="1"/>
</dbReference>
<dbReference type="EMBL" id="JBHULY010000026">
    <property type="protein sequence ID" value="MFD2726838.1"/>
    <property type="molecule type" value="Genomic_DNA"/>
</dbReference>
<keyword evidence="1" id="KW-0560">Oxidoreductase</keyword>
<gene>
    <name evidence="4" type="ORF">ACFSR8_11490</name>
</gene>
<dbReference type="PANTHER" id="PTHR10366:SF564">
    <property type="entry name" value="STEROL-4-ALPHA-CARBOXYLATE 3-DEHYDROGENASE, DECARBOXYLATING"/>
    <property type="match status" value="1"/>
</dbReference>
<dbReference type="Pfam" id="PF01370">
    <property type="entry name" value="Epimerase"/>
    <property type="match status" value="1"/>
</dbReference>
<dbReference type="InterPro" id="IPR001509">
    <property type="entry name" value="Epimerase_deHydtase"/>
</dbReference>
<dbReference type="InterPro" id="IPR036291">
    <property type="entry name" value="NAD(P)-bd_dom_sf"/>
</dbReference>
<accession>A0ABW5TC35</accession>
<dbReference type="Gene3D" id="3.40.50.720">
    <property type="entry name" value="NAD(P)-binding Rossmann-like Domain"/>
    <property type="match status" value="1"/>
</dbReference>
<evidence type="ECO:0000256" key="2">
    <source>
        <dbReference type="ARBA" id="ARBA00023445"/>
    </source>
</evidence>